<dbReference type="Gene3D" id="3.10.129.10">
    <property type="entry name" value="Hotdog Thioesterase"/>
    <property type="match status" value="1"/>
</dbReference>
<dbReference type="SUPFAM" id="SSF54637">
    <property type="entry name" value="Thioesterase/thiol ester dehydrase-isomerase"/>
    <property type="match status" value="1"/>
</dbReference>
<dbReference type="Pfam" id="PF13279">
    <property type="entry name" value="4HBT_2"/>
    <property type="match status" value="1"/>
</dbReference>
<dbReference type="InterPro" id="IPR029069">
    <property type="entry name" value="HotDog_dom_sf"/>
</dbReference>
<organism evidence="1 2">
    <name type="scientific">Pseudalkalibacillus berkeleyi</name>
    <dbReference type="NCBI Taxonomy" id="1069813"/>
    <lineage>
        <taxon>Bacteria</taxon>
        <taxon>Bacillati</taxon>
        <taxon>Bacillota</taxon>
        <taxon>Bacilli</taxon>
        <taxon>Bacillales</taxon>
        <taxon>Fictibacillaceae</taxon>
        <taxon>Pseudalkalibacillus</taxon>
    </lineage>
</organism>
<dbReference type="CDD" id="cd00586">
    <property type="entry name" value="4HBT"/>
    <property type="match status" value="1"/>
</dbReference>
<sequence>MSEFKLQRCVSPDWVDYNGHMNDAEYSRVFSLAVDEFMDQIGLDYEGRQTLAYTIFTLESHICYLKEAHEGQQLTITCQILDLDKKRIHIFFNMLNDLDELIATSEQMLMGIGTTDGRPAPFPEQVSSVLADIYANDHEKETPKQAGRKIGIRKG</sequence>
<reference evidence="1 2" key="1">
    <citation type="submission" date="2022-01" db="EMBL/GenBank/DDBJ databases">
        <title>Alkalihalobacillus sp. EGI L200015, a novel bacterium isolated from a salt lake sediment.</title>
        <authorList>
            <person name="Gao L."/>
            <person name="Fang B.-Z."/>
            <person name="Li W.-J."/>
        </authorList>
    </citation>
    <scope>NUCLEOTIDE SEQUENCE [LARGE SCALE GENOMIC DNA]</scope>
    <source>
        <strain evidence="1 2">KCTC 12718</strain>
    </source>
</reference>
<proteinExistence type="predicted"/>
<dbReference type="EMBL" id="JAKIJS010000001">
    <property type="protein sequence ID" value="MCF6138442.1"/>
    <property type="molecule type" value="Genomic_DNA"/>
</dbReference>
<dbReference type="Proteomes" id="UP001649381">
    <property type="component" value="Unassembled WGS sequence"/>
</dbReference>
<keyword evidence="2" id="KW-1185">Reference proteome</keyword>
<accession>A0ABS9H3M0</accession>
<evidence type="ECO:0000313" key="1">
    <source>
        <dbReference type="EMBL" id="MCF6138442.1"/>
    </source>
</evidence>
<gene>
    <name evidence="1" type="ORF">L2716_11945</name>
</gene>
<dbReference type="RefSeq" id="WP_236335013.1">
    <property type="nucleotide sequence ID" value="NZ_JAKIJS010000001.1"/>
</dbReference>
<evidence type="ECO:0000313" key="2">
    <source>
        <dbReference type="Proteomes" id="UP001649381"/>
    </source>
</evidence>
<name>A0ABS9H3M0_9BACL</name>
<comment type="caution">
    <text evidence="1">The sequence shown here is derived from an EMBL/GenBank/DDBJ whole genome shotgun (WGS) entry which is preliminary data.</text>
</comment>
<protein>
    <submittedName>
        <fullName evidence="1">Thioesterase family protein</fullName>
    </submittedName>
</protein>